<evidence type="ECO:0000313" key="4">
    <source>
        <dbReference type="Proteomes" id="UP001055172"/>
    </source>
</evidence>
<accession>A0AA37GX88</accession>
<dbReference type="EMBL" id="BPPX01000033">
    <property type="protein sequence ID" value="GJC88564.1"/>
    <property type="molecule type" value="Genomic_DNA"/>
</dbReference>
<reference evidence="3 4" key="1">
    <citation type="submission" date="2021-07" db="EMBL/GenBank/DDBJ databases">
        <title>Genome data of Colletotrichum spaethianum.</title>
        <authorList>
            <person name="Utami Y.D."/>
            <person name="Hiruma K."/>
        </authorList>
    </citation>
    <scope>NUCLEOTIDE SEQUENCE [LARGE SCALE GENOMIC DNA]</scope>
    <source>
        <strain evidence="3 4">MAFF 242679</strain>
    </source>
</reference>
<dbReference type="Proteomes" id="UP001055172">
    <property type="component" value="Unassembled WGS sequence"/>
</dbReference>
<dbReference type="SUPFAM" id="SSF54909">
    <property type="entry name" value="Dimeric alpha+beta barrel"/>
    <property type="match status" value="1"/>
</dbReference>
<comment type="caution">
    <text evidence="3">The sequence shown here is derived from an EMBL/GenBank/DDBJ whole genome shotgun (WGS) entry which is preliminary data.</text>
</comment>
<dbReference type="Pfam" id="PF07110">
    <property type="entry name" value="EthD"/>
    <property type="match status" value="1"/>
</dbReference>
<evidence type="ECO:0000256" key="1">
    <source>
        <dbReference type="ARBA" id="ARBA00005986"/>
    </source>
</evidence>
<evidence type="ECO:0000313" key="3">
    <source>
        <dbReference type="EMBL" id="GJC88564.1"/>
    </source>
</evidence>
<dbReference type="AlphaFoldDB" id="A0AA37GX88"/>
<comment type="similarity">
    <text evidence="1">Belongs to the tpcK family.</text>
</comment>
<organism evidence="3 4">
    <name type="scientific">Colletotrichum liriopes</name>
    <dbReference type="NCBI Taxonomy" id="708192"/>
    <lineage>
        <taxon>Eukaryota</taxon>
        <taxon>Fungi</taxon>
        <taxon>Dikarya</taxon>
        <taxon>Ascomycota</taxon>
        <taxon>Pezizomycotina</taxon>
        <taxon>Sordariomycetes</taxon>
        <taxon>Hypocreomycetidae</taxon>
        <taxon>Glomerellales</taxon>
        <taxon>Glomerellaceae</taxon>
        <taxon>Colletotrichum</taxon>
        <taxon>Colletotrichum spaethianum species complex</taxon>
    </lineage>
</organism>
<dbReference type="Gene3D" id="3.30.70.100">
    <property type="match status" value="1"/>
</dbReference>
<gene>
    <name evidence="3" type="ORF">ColLi_11402</name>
</gene>
<dbReference type="InterPro" id="IPR011008">
    <property type="entry name" value="Dimeric_a/b-barrel"/>
</dbReference>
<name>A0AA37GX88_9PEZI</name>
<dbReference type="InterPro" id="IPR009799">
    <property type="entry name" value="EthD_dom"/>
</dbReference>
<protein>
    <submittedName>
        <fullName evidence="3">Oxygenase ATEG_00329</fullName>
    </submittedName>
</protein>
<sequence length="162" mass="18779">MAMHGVTSSRLEPTTDRAIKYAVEHHRKDGVSEEEFMHWFTNRFLPRAVPIMKKHNILKYAVQKTDPKVGAAFQAEVDQVRPGWKVNDCDLVLEYWVNDLESMKNLVSDPEWIQTALKDENDWLDVSRSTIRIGYDMTYLEYGAIMNVAGLKRRSRVTASFD</sequence>
<evidence type="ECO:0000259" key="2">
    <source>
        <dbReference type="Pfam" id="PF07110"/>
    </source>
</evidence>
<feature type="domain" description="EthD" evidence="2">
    <location>
        <begin position="28"/>
        <end position="126"/>
    </location>
</feature>
<proteinExistence type="inferred from homology"/>
<keyword evidence="4" id="KW-1185">Reference proteome</keyword>
<dbReference type="GO" id="GO:0016491">
    <property type="term" value="F:oxidoreductase activity"/>
    <property type="evidence" value="ECO:0007669"/>
    <property type="project" value="InterPro"/>
</dbReference>